<keyword evidence="3" id="KW-1185">Reference proteome</keyword>
<sequence length="263" mass="27588">MNTSSTHASKGHTGGVGPFRFGARVKGMGWLGRVYRAWNAGSGAPALVVVPTGEQPDMVPVETWRLRLTSCPSPAYLALEVESGPATPSADAEDELVDMLDDLRDAAREAVRTPGVLKHLVSPAARRPRGRRVAGGRMGLRFVAAGALAAAVVVLAVSTTTPTSEPFDERTLPAMTPAHAVFTDLASGAGNRLPDRYRVPDVPMDGQARAPCRSPSVEVNGGCWLKLDASAPCPKNSAEYRGGCYVPVSATKKDNVTAPGGLY</sequence>
<dbReference type="AlphaFoldDB" id="A0A3A8QAS0"/>
<comment type="caution">
    <text evidence="2">The sequence shown here is derived from an EMBL/GenBank/DDBJ whole genome shotgun (WGS) entry which is preliminary data.</text>
</comment>
<gene>
    <name evidence="2" type="ORF">D7W81_19215</name>
</gene>
<evidence type="ECO:0000256" key="1">
    <source>
        <dbReference type="SAM" id="Phobius"/>
    </source>
</evidence>
<reference evidence="3" key="1">
    <citation type="submission" date="2018-09" db="EMBL/GenBank/DDBJ databases">
        <authorList>
            <person name="Livingstone P.G."/>
            <person name="Whitworth D.E."/>
        </authorList>
    </citation>
    <scope>NUCLEOTIDE SEQUENCE [LARGE SCALE GENOMIC DNA]</scope>
    <source>
        <strain evidence="3">AB050A</strain>
    </source>
</reference>
<protein>
    <submittedName>
        <fullName evidence="2">Uncharacterized protein</fullName>
    </submittedName>
</protein>
<keyword evidence="1" id="KW-0812">Transmembrane</keyword>
<accession>A0A3A8QAS0</accession>
<keyword evidence="1" id="KW-1133">Transmembrane helix</keyword>
<organism evidence="2 3">
    <name type="scientific">Corallococcus aberystwythensis</name>
    <dbReference type="NCBI Taxonomy" id="2316722"/>
    <lineage>
        <taxon>Bacteria</taxon>
        <taxon>Pseudomonadati</taxon>
        <taxon>Myxococcota</taxon>
        <taxon>Myxococcia</taxon>
        <taxon>Myxococcales</taxon>
        <taxon>Cystobacterineae</taxon>
        <taxon>Myxococcaceae</taxon>
        <taxon>Corallococcus</taxon>
    </lineage>
</organism>
<dbReference type="OrthoDB" id="5521213at2"/>
<proteinExistence type="predicted"/>
<evidence type="ECO:0000313" key="3">
    <source>
        <dbReference type="Proteomes" id="UP000267003"/>
    </source>
</evidence>
<name>A0A3A8QAS0_9BACT</name>
<evidence type="ECO:0000313" key="2">
    <source>
        <dbReference type="EMBL" id="RKH64130.1"/>
    </source>
</evidence>
<dbReference type="Proteomes" id="UP000267003">
    <property type="component" value="Unassembled WGS sequence"/>
</dbReference>
<feature type="transmembrane region" description="Helical" evidence="1">
    <location>
        <begin position="138"/>
        <end position="157"/>
    </location>
</feature>
<keyword evidence="1" id="KW-0472">Membrane</keyword>
<dbReference type="RefSeq" id="WP_120556853.1">
    <property type="nucleotide sequence ID" value="NZ_RAWK01000109.1"/>
</dbReference>
<dbReference type="EMBL" id="RAWK01000109">
    <property type="protein sequence ID" value="RKH64130.1"/>
    <property type="molecule type" value="Genomic_DNA"/>
</dbReference>